<name>A0ABX5FCC6_9CHRO</name>
<comment type="caution">
    <text evidence="2">The sequence shown here is derived from an EMBL/GenBank/DDBJ whole genome shotgun (WGS) entry which is preliminary data.</text>
</comment>
<keyword evidence="1" id="KW-0812">Transmembrane</keyword>
<gene>
    <name evidence="2" type="ORF">C7B81_02075</name>
</gene>
<organism evidence="2 3">
    <name type="scientific">Aphanothece cf. minutissima CCALA 015</name>
    <dbReference type="NCBI Taxonomy" id="2107695"/>
    <lineage>
        <taxon>Bacteria</taxon>
        <taxon>Bacillati</taxon>
        <taxon>Cyanobacteriota</taxon>
        <taxon>Cyanophyceae</taxon>
        <taxon>Oscillatoriophycideae</taxon>
        <taxon>Chroococcales</taxon>
        <taxon>Aphanothecaceae</taxon>
        <taxon>Aphanothece</taxon>
    </lineage>
</organism>
<dbReference type="Proteomes" id="UP000238218">
    <property type="component" value="Unassembled WGS sequence"/>
</dbReference>
<evidence type="ECO:0000256" key="1">
    <source>
        <dbReference type="SAM" id="Phobius"/>
    </source>
</evidence>
<reference evidence="2 3" key="1">
    <citation type="submission" date="2018-03" db="EMBL/GenBank/DDBJ databases">
        <title>The ancient ancestry and fast evolution of plastids.</title>
        <authorList>
            <person name="Moore K.R."/>
            <person name="Magnabosco C."/>
            <person name="Momper L."/>
            <person name="Gold D.A."/>
            <person name="Bosak T."/>
            <person name="Fournier G.P."/>
        </authorList>
    </citation>
    <scope>NUCLEOTIDE SEQUENCE [LARGE SCALE GENOMIC DNA]</scope>
    <source>
        <strain evidence="2 3">CCALA 015</strain>
    </source>
</reference>
<feature type="transmembrane region" description="Helical" evidence="1">
    <location>
        <begin position="64"/>
        <end position="82"/>
    </location>
</feature>
<keyword evidence="1" id="KW-1133">Transmembrane helix</keyword>
<dbReference type="EMBL" id="PVWP01000001">
    <property type="protein sequence ID" value="PSB39451.1"/>
    <property type="molecule type" value="Genomic_DNA"/>
</dbReference>
<evidence type="ECO:0000313" key="3">
    <source>
        <dbReference type="Proteomes" id="UP000238218"/>
    </source>
</evidence>
<evidence type="ECO:0000313" key="2">
    <source>
        <dbReference type="EMBL" id="PSB39451.1"/>
    </source>
</evidence>
<accession>A0ABX5FCC6</accession>
<protein>
    <submittedName>
        <fullName evidence="2">Uncharacterized protein</fullName>
    </submittedName>
</protein>
<sequence length="132" mass="14019">MQLTNYRVRHRFQIASDPQLDSITLDAVASTGLRVISKPGLLAIAAILLLVALVAGASQGAGSGLAGFLLFLAACFVAAYFLGRRKSIAIESTGGHCMLVPALSLTLDECYFLINAIDRAKLEFLKGELPQP</sequence>
<feature type="transmembrane region" description="Helical" evidence="1">
    <location>
        <begin position="40"/>
        <end position="58"/>
    </location>
</feature>
<keyword evidence="3" id="KW-1185">Reference proteome</keyword>
<proteinExistence type="predicted"/>
<keyword evidence="1" id="KW-0472">Membrane</keyword>